<gene>
    <name evidence="3" type="ORF">HHL11_23025</name>
</gene>
<reference evidence="3 4" key="1">
    <citation type="submission" date="2020-04" db="EMBL/GenBank/DDBJ databases">
        <title>Ramlibacter sp. G-1-2-2 isolated from soil.</title>
        <authorList>
            <person name="Dahal R.H."/>
        </authorList>
    </citation>
    <scope>NUCLEOTIDE SEQUENCE [LARGE SCALE GENOMIC DNA]</scope>
    <source>
        <strain evidence="3 4">G-1-2-2</strain>
    </source>
</reference>
<evidence type="ECO:0000259" key="2">
    <source>
        <dbReference type="Pfam" id="PF08327"/>
    </source>
</evidence>
<evidence type="ECO:0000313" key="4">
    <source>
        <dbReference type="Proteomes" id="UP000541185"/>
    </source>
</evidence>
<proteinExistence type="inferred from homology"/>
<comment type="caution">
    <text evidence="3">The sequence shown here is derived from an EMBL/GenBank/DDBJ whole genome shotgun (WGS) entry which is preliminary data.</text>
</comment>
<feature type="domain" description="Activator of Hsp90 ATPase homologue 1/2-like C-terminal" evidence="2">
    <location>
        <begin position="14"/>
        <end position="163"/>
    </location>
</feature>
<dbReference type="CDD" id="cd07814">
    <property type="entry name" value="SRPBCC_CalC_Aha1-like"/>
    <property type="match status" value="1"/>
</dbReference>
<dbReference type="EMBL" id="JABBFX010000002">
    <property type="protein sequence ID" value="NML46637.1"/>
    <property type="molecule type" value="Genomic_DNA"/>
</dbReference>
<organism evidence="3 4">
    <name type="scientific">Ramlibacter agri</name>
    <dbReference type="NCBI Taxonomy" id="2728837"/>
    <lineage>
        <taxon>Bacteria</taxon>
        <taxon>Pseudomonadati</taxon>
        <taxon>Pseudomonadota</taxon>
        <taxon>Betaproteobacteria</taxon>
        <taxon>Burkholderiales</taxon>
        <taxon>Comamonadaceae</taxon>
        <taxon>Ramlibacter</taxon>
    </lineage>
</organism>
<dbReference type="Gene3D" id="3.30.530.20">
    <property type="match status" value="1"/>
</dbReference>
<dbReference type="AlphaFoldDB" id="A0A848H842"/>
<protein>
    <submittedName>
        <fullName evidence="3">SRPBCC domain-containing protein</fullName>
    </submittedName>
</protein>
<dbReference type="Pfam" id="PF08327">
    <property type="entry name" value="AHSA1"/>
    <property type="match status" value="1"/>
</dbReference>
<dbReference type="InterPro" id="IPR023393">
    <property type="entry name" value="START-like_dom_sf"/>
</dbReference>
<dbReference type="Proteomes" id="UP000541185">
    <property type="component" value="Unassembled WGS sequence"/>
</dbReference>
<sequence>MDSFAPFTTSHEFDAPRDLVWAVNTQPEHLLKWMGPDGFDGIHTAMDFRPGGSHHYGLRGPGGNEMWGKQVFREIEPGRKMVYLQAFSDKDGNITAHPMAPTWPRQMLATATFEDAGPGRTRMTISWLPYEADDAGRVTFDAARAGMGQGFAGMWAKLEAYLKSYSSAQ</sequence>
<dbReference type="InterPro" id="IPR013538">
    <property type="entry name" value="ASHA1/2-like_C"/>
</dbReference>
<accession>A0A848H842</accession>
<keyword evidence="4" id="KW-1185">Reference proteome</keyword>
<evidence type="ECO:0000256" key="1">
    <source>
        <dbReference type="ARBA" id="ARBA00006817"/>
    </source>
</evidence>
<name>A0A848H842_9BURK</name>
<dbReference type="RefSeq" id="WP_169420892.1">
    <property type="nucleotide sequence ID" value="NZ_JABBFX010000002.1"/>
</dbReference>
<comment type="similarity">
    <text evidence="1">Belongs to the AHA1 family.</text>
</comment>
<dbReference type="SUPFAM" id="SSF55961">
    <property type="entry name" value="Bet v1-like"/>
    <property type="match status" value="1"/>
</dbReference>
<evidence type="ECO:0000313" key="3">
    <source>
        <dbReference type="EMBL" id="NML46637.1"/>
    </source>
</evidence>